<evidence type="ECO:0000256" key="1">
    <source>
        <dbReference type="SAM" id="MobiDB-lite"/>
    </source>
</evidence>
<feature type="region of interest" description="Disordered" evidence="1">
    <location>
        <begin position="190"/>
        <end position="238"/>
    </location>
</feature>
<evidence type="ECO:0000313" key="2">
    <source>
        <dbReference type="Proteomes" id="UP000504627"/>
    </source>
</evidence>
<dbReference type="GeneID" id="113988276"/>
<sequence length="297" mass="30790">MQDPLGAGSPPEGASLGERRLGMQQGLIGQRDLWSLPVAIPTCLWFPASRGVKCRVGLVPRGGPGARGNPRLCQPGKRPSASAGELAGTAGLPGSPHHPDSAPHLSPQLRGTEGAGGGHGTGELARAPRSLSAVSFREPEPQEGHRRQPLCPAVPLNQSIPAQKLPLPAAGFRGRRLPRCRALSLPAPPGCTGRPCPRARSGQEGSVLPRASPAARRSRGAVWRPGRGAAGSLPSAGSWSHEPLPAALQEAAGPGDPLLLSVCHRHSLPSVTCTRPDLLHVPIPAAPAIRQSKLKKR</sequence>
<dbReference type="InParanoid" id="A0A7R5KKA9"/>
<keyword evidence="2" id="KW-1185">Reference proteome</keyword>
<proteinExistence type="predicted"/>
<dbReference type="Proteomes" id="UP000504627">
    <property type="component" value="Unplaced"/>
</dbReference>
<reference evidence="3" key="1">
    <citation type="submission" date="2025-08" db="UniProtKB">
        <authorList>
            <consortium name="RefSeq"/>
        </authorList>
    </citation>
    <scope>IDENTIFICATION</scope>
    <source>
        <tissue evidence="3">Muscle</tissue>
    </source>
</reference>
<gene>
    <name evidence="3" type="primary">KCNIP2</name>
</gene>
<protein>
    <submittedName>
        <fullName evidence="3">Kv channel-interacting protein 2 isoform X1</fullName>
    </submittedName>
</protein>
<name>A0A7R5KKA9_9PASS</name>
<dbReference type="AlphaFoldDB" id="A0A7R5KKA9"/>
<evidence type="ECO:0000313" key="3">
    <source>
        <dbReference type="RefSeq" id="XP_039240985.1"/>
    </source>
</evidence>
<accession>A0A7R5KKA9</accession>
<dbReference type="CTD" id="30819"/>
<feature type="region of interest" description="Disordered" evidence="1">
    <location>
        <begin position="60"/>
        <end position="129"/>
    </location>
</feature>
<dbReference type="RefSeq" id="XP_039240985.1">
    <property type="nucleotide sequence ID" value="XM_039385051.1"/>
</dbReference>
<organism evidence="2 3">
    <name type="scientific">Pipra filicauda</name>
    <name type="common">Wire-tailed manakin</name>
    <dbReference type="NCBI Taxonomy" id="649802"/>
    <lineage>
        <taxon>Eukaryota</taxon>
        <taxon>Metazoa</taxon>
        <taxon>Chordata</taxon>
        <taxon>Craniata</taxon>
        <taxon>Vertebrata</taxon>
        <taxon>Euteleostomi</taxon>
        <taxon>Archelosauria</taxon>
        <taxon>Archosauria</taxon>
        <taxon>Dinosauria</taxon>
        <taxon>Saurischia</taxon>
        <taxon>Theropoda</taxon>
        <taxon>Coelurosauria</taxon>
        <taxon>Aves</taxon>
        <taxon>Neognathae</taxon>
        <taxon>Neoaves</taxon>
        <taxon>Telluraves</taxon>
        <taxon>Australaves</taxon>
        <taxon>Passeriformes</taxon>
        <taxon>Pipridae</taxon>
        <taxon>Pipra</taxon>
    </lineage>
</organism>